<dbReference type="EMBL" id="MU005813">
    <property type="protein sequence ID" value="KAF2702548.1"/>
    <property type="molecule type" value="Genomic_DNA"/>
</dbReference>
<proteinExistence type="predicted"/>
<feature type="non-terminal residue" evidence="1">
    <location>
        <position position="62"/>
    </location>
</feature>
<dbReference type="OrthoDB" id="3780108at2759"/>
<reference evidence="1" key="1">
    <citation type="journal article" date="2020" name="Stud. Mycol.">
        <title>101 Dothideomycetes genomes: a test case for predicting lifestyles and emergence of pathogens.</title>
        <authorList>
            <person name="Haridas S."/>
            <person name="Albert R."/>
            <person name="Binder M."/>
            <person name="Bloem J."/>
            <person name="Labutti K."/>
            <person name="Salamov A."/>
            <person name="Andreopoulos B."/>
            <person name="Baker S."/>
            <person name="Barry K."/>
            <person name="Bills G."/>
            <person name="Bluhm B."/>
            <person name="Cannon C."/>
            <person name="Castanera R."/>
            <person name="Culley D."/>
            <person name="Daum C."/>
            <person name="Ezra D."/>
            <person name="Gonzalez J."/>
            <person name="Henrissat B."/>
            <person name="Kuo A."/>
            <person name="Liang C."/>
            <person name="Lipzen A."/>
            <person name="Lutzoni F."/>
            <person name="Magnuson J."/>
            <person name="Mondo S."/>
            <person name="Nolan M."/>
            <person name="Ohm R."/>
            <person name="Pangilinan J."/>
            <person name="Park H.-J."/>
            <person name="Ramirez L."/>
            <person name="Alfaro M."/>
            <person name="Sun H."/>
            <person name="Tritt A."/>
            <person name="Yoshinaga Y."/>
            <person name="Zwiers L.-H."/>
            <person name="Turgeon B."/>
            <person name="Goodwin S."/>
            <person name="Spatafora J."/>
            <person name="Crous P."/>
            <person name="Grigoriev I."/>
        </authorList>
    </citation>
    <scope>NUCLEOTIDE SEQUENCE</scope>
    <source>
        <strain evidence="1">CBS 279.74</strain>
    </source>
</reference>
<feature type="non-terminal residue" evidence="1">
    <location>
        <position position="1"/>
    </location>
</feature>
<keyword evidence="2" id="KW-1185">Reference proteome</keyword>
<accession>A0A6G1JPR9</accession>
<name>A0A6G1JPR9_9PLEO</name>
<gene>
    <name evidence="1" type="ORF">K504DRAFT_345402</name>
</gene>
<protein>
    <submittedName>
        <fullName evidence="1">Uncharacterized protein</fullName>
    </submittedName>
</protein>
<dbReference type="Proteomes" id="UP000799428">
    <property type="component" value="Unassembled WGS sequence"/>
</dbReference>
<evidence type="ECO:0000313" key="1">
    <source>
        <dbReference type="EMBL" id="KAF2702548.1"/>
    </source>
</evidence>
<organism evidence="1 2">
    <name type="scientific">Pleomassaria siparia CBS 279.74</name>
    <dbReference type="NCBI Taxonomy" id="1314801"/>
    <lineage>
        <taxon>Eukaryota</taxon>
        <taxon>Fungi</taxon>
        <taxon>Dikarya</taxon>
        <taxon>Ascomycota</taxon>
        <taxon>Pezizomycotina</taxon>
        <taxon>Dothideomycetes</taxon>
        <taxon>Pleosporomycetidae</taxon>
        <taxon>Pleosporales</taxon>
        <taxon>Pleomassariaceae</taxon>
        <taxon>Pleomassaria</taxon>
    </lineage>
</organism>
<dbReference type="AlphaFoldDB" id="A0A6G1JPR9"/>
<evidence type="ECO:0000313" key="2">
    <source>
        <dbReference type="Proteomes" id="UP000799428"/>
    </source>
</evidence>
<sequence length="62" mass="7038">LGTVRKENELGMVTFHVLDTPTPFLLLLADADRLGVYFNNVLNLIVRSDNLTFLVVQKWGHL</sequence>